<evidence type="ECO:0000313" key="2">
    <source>
        <dbReference type="Proteomes" id="UP000238327"/>
    </source>
</evidence>
<accession>A0A2R3QUX9</accession>
<evidence type="ECO:0008006" key="3">
    <source>
        <dbReference type="Google" id="ProtNLM"/>
    </source>
</evidence>
<dbReference type="RefSeq" id="WP_106741201.1">
    <property type="nucleotide sequence ID" value="NZ_CP027657.1"/>
</dbReference>
<reference evidence="1 2" key="1">
    <citation type="submission" date="2018-03" db="EMBL/GenBank/DDBJ databases">
        <title>Complete genome sequence and methylome analysis of Pseudomonas mendocina NEB 698.</title>
        <authorList>
            <person name="Morgan R.D."/>
        </authorList>
    </citation>
    <scope>NUCLEOTIDE SEQUENCE [LARGE SCALE GENOMIC DNA]</scope>
    <source>
        <strain evidence="1 2">NEB698</strain>
    </source>
</reference>
<dbReference type="EMBL" id="CP027657">
    <property type="protein sequence ID" value="AVO55595.1"/>
    <property type="molecule type" value="Genomic_DNA"/>
</dbReference>
<protein>
    <recommendedName>
        <fullName evidence="3">DUF3509 domain-containing protein</fullName>
    </recommendedName>
</protein>
<dbReference type="AlphaFoldDB" id="A0A2R3QUX9"/>
<organism evidence="1 2">
    <name type="scientific">Ectopseudomonas mendocina</name>
    <name type="common">Pseudomonas mendocina</name>
    <dbReference type="NCBI Taxonomy" id="300"/>
    <lineage>
        <taxon>Bacteria</taxon>
        <taxon>Pseudomonadati</taxon>
        <taxon>Pseudomonadota</taxon>
        <taxon>Gammaproteobacteria</taxon>
        <taxon>Pseudomonadales</taxon>
        <taxon>Pseudomonadaceae</taxon>
        <taxon>Ectopseudomonas</taxon>
    </lineage>
</organism>
<dbReference type="OrthoDB" id="6889611at2"/>
<dbReference type="Proteomes" id="UP000238327">
    <property type="component" value="Chromosome"/>
</dbReference>
<name>A0A2R3QUX9_ECTME</name>
<proteinExistence type="predicted"/>
<sequence length="104" mass="12017">MKYDLNGIRSELAEYDVNMTLRPDNSVILTVVHNGKRLMRVIDTSITTQEVIRLIKFDMTLDADSGSIAEAVKHCNNDLPTYSREPIFRTLHSRLWAIRKLKNQ</sequence>
<evidence type="ECO:0000313" key="1">
    <source>
        <dbReference type="EMBL" id="AVO55595.1"/>
    </source>
</evidence>
<gene>
    <name evidence="1" type="ORF">C7A17_23510</name>
</gene>